<gene>
    <name evidence="2" type="ORF">B9Z19DRAFT_1071222</name>
</gene>
<name>A0A2T7A8E0_TUBBO</name>
<dbReference type="OrthoDB" id="5382297at2759"/>
<dbReference type="Proteomes" id="UP000244722">
    <property type="component" value="Unassembled WGS sequence"/>
</dbReference>
<evidence type="ECO:0000313" key="2">
    <source>
        <dbReference type="EMBL" id="PUU83972.1"/>
    </source>
</evidence>
<feature type="region of interest" description="Disordered" evidence="1">
    <location>
        <begin position="1"/>
        <end position="52"/>
    </location>
</feature>
<proteinExistence type="predicted"/>
<protein>
    <submittedName>
        <fullName evidence="2">Uncharacterized protein</fullName>
    </submittedName>
</protein>
<keyword evidence="3" id="KW-1185">Reference proteome</keyword>
<dbReference type="AlphaFoldDB" id="A0A2T7A8E0"/>
<feature type="region of interest" description="Disordered" evidence="1">
    <location>
        <begin position="227"/>
        <end position="296"/>
    </location>
</feature>
<evidence type="ECO:0000256" key="1">
    <source>
        <dbReference type="SAM" id="MobiDB-lite"/>
    </source>
</evidence>
<evidence type="ECO:0000313" key="3">
    <source>
        <dbReference type="Proteomes" id="UP000244722"/>
    </source>
</evidence>
<organism evidence="2 3">
    <name type="scientific">Tuber borchii</name>
    <name type="common">White truffle</name>
    <dbReference type="NCBI Taxonomy" id="42251"/>
    <lineage>
        <taxon>Eukaryota</taxon>
        <taxon>Fungi</taxon>
        <taxon>Dikarya</taxon>
        <taxon>Ascomycota</taxon>
        <taxon>Pezizomycotina</taxon>
        <taxon>Pezizomycetes</taxon>
        <taxon>Pezizales</taxon>
        <taxon>Tuberaceae</taxon>
        <taxon>Tuber</taxon>
    </lineage>
</organism>
<reference evidence="2 3" key="1">
    <citation type="submission" date="2017-04" db="EMBL/GenBank/DDBJ databases">
        <title>Draft genome sequence of Tuber borchii Vittad., a whitish edible truffle.</title>
        <authorList>
            <consortium name="DOE Joint Genome Institute"/>
            <person name="Murat C."/>
            <person name="Kuo A."/>
            <person name="Barry K.W."/>
            <person name="Clum A."/>
            <person name="Dockter R.B."/>
            <person name="Fauchery L."/>
            <person name="Iotti M."/>
            <person name="Kohler A."/>
            <person name="Labutti K."/>
            <person name="Lindquist E.A."/>
            <person name="Lipzen A."/>
            <person name="Ohm R.A."/>
            <person name="Wang M."/>
            <person name="Grigoriev I.V."/>
            <person name="Zambonelli A."/>
            <person name="Martin F.M."/>
        </authorList>
    </citation>
    <scope>NUCLEOTIDE SEQUENCE [LARGE SCALE GENOMIC DNA]</scope>
    <source>
        <strain evidence="2 3">Tbo3840</strain>
    </source>
</reference>
<comment type="caution">
    <text evidence="2">The sequence shown here is derived from an EMBL/GenBank/DDBJ whole genome shotgun (WGS) entry which is preliminary data.</text>
</comment>
<accession>A0A2T7A8E0</accession>
<dbReference type="EMBL" id="NESQ01000005">
    <property type="protein sequence ID" value="PUU83972.1"/>
    <property type="molecule type" value="Genomic_DNA"/>
</dbReference>
<sequence length="655" mass="72034">MSGKEFRAMGPQELMRFLSSTPLENHSIETRSGRNPRGGQDEENSSTRKEKVPGLSMIKAQKKGTMEIAHLPLVMVETYDNLLKSLTTLFPPPEGAGRDITMSTFEGDLISSPEEYIAVLKPGLHIIFNYPPTVEEISMSFGDLWAAHAPRTLYMPNPSDPTPMESDIMNTYLNPASPTLIPPSANLKKYELQPPEIHFHVPAPTPISITLFNASFPAAYFYSPKDPEEDAPLAGPSAPKPFKYAPEKSRESVSAPDFTPTGEDADVSHPPWSPFSLYKTPGGGNDGSGSIDAPSRHVWEPRPDGECKVFSGGTFATTSFDVFAQTERQRVICALSWEVEVSPDGAIKDLVSEEEMPRLSWHSMDDQLAIPPVIMRKRRKTSEKKVYANYAEPFGGGKNGNSRWGEKEEDVRDIGRDGWWMVAPRRLPLSFSGKQEGERTFIVGSVEEGMELLQAFMTRCGVGEDIIKSYIANWAPKLTFNPLSRHIPSTLINHTPSLELYMSLIHPKSLLLKFLYPRELRTLLPLSVTPEPHRIVRIFPIFRAVDAAEMEAEDIVPSADFETEVERVLGGMGSCGGGWNCGHRGFKVAEVGGVRVFGPPDGTEDEEGTVIGADQPGGGTHGGWGDVADLDALVVSDEGMRGIRREGYSSGEDTI</sequence>